<dbReference type="InterPro" id="IPR006076">
    <property type="entry name" value="FAD-dep_OxRdtase"/>
</dbReference>
<name>A0A4P8IJS0_9BURK</name>
<dbReference type="GO" id="GO:0016491">
    <property type="term" value="F:oxidoreductase activity"/>
    <property type="evidence" value="ECO:0007669"/>
    <property type="project" value="UniProtKB-KW"/>
</dbReference>
<dbReference type="OrthoDB" id="9342835at2"/>
<gene>
    <name evidence="3" type="ORF">FAZ95_07530</name>
</gene>
<accession>A0A4P8IJS0</accession>
<dbReference type="EMBL" id="CP040077">
    <property type="protein sequence ID" value="QCP49048.1"/>
    <property type="molecule type" value="Genomic_DNA"/>
</dbReference>
<evidence type="ECO:0000313" key="4">
    <source>
        <dbReference type="Proteomes" id="UP000298656"/>
    </source>
</evidence>
<dbReference type="InterPro" id="IPR036188">
    <property type="entry name" value="FAD/NAD-bd_sf"/>
</dbReference>
<evidence type="ECO:0000259" key="2">
    <source>
        <dbReference type="Pfam" id="PF01266"/>
    </source>
</evidence>
<dbReference type="GO" id="GO:0005737">
    <property type="term" value="C:cytoplasm"/>
    <property type="evidence" value="ECO:0007669"/>
    <property type="project" value="TreeGrafter"/>
</dbReference>
<sequence>MNHSSGRSWPIYRNSSGWNAMLPRREPKTLLPAVRRYDVVVIGAGYTGVAAARRIAEERPGSSILLLESSVVGEGSAGRNSGFVINLPHNTGMAGHRSPLQWALTQIRIYASGLDWLRQLMHRYRIDCSWNAIGKYHAAATSAGEARLRATIQQYADWGIPYTEFDRGELKQRIGTDYYRYGFHSENNVFVQPAALIRGLVDNLPSNVTVLEGTPVTGLSEQSPFHVTTTRCEFTSDKVVVANNGFAKSLGLLGDRLVTIFTYAAMTEQLCSSQLDLLGNSSEWGIVPANRLGSTLRRTQDGRLLVRSAFSYEREVADDSILHLLTDNFARRYPQLESHKFEYFWGGVTALTRNGAAYFGELRPNMFVSVGCNGAGVLKGTVFGKLLGELVAGKESQDLLDVLTMDKPSWLPPEPFRKIAVASSIMYQKALAGSEC</sequence>
<dbReference type="PANTHER" id="PTHR13847:SF281">
    <property type="entry name" value="FAD DEPENDENT OXIDOREDUCTASE DOMAIN-CONTAINING PROTEIN"/>
    <property type="match status" value="1"/>
</dbReference>
<evidence type="ECO:0000256" key="1">
    <source>
        <dbReference type="ARBA" id="ARBA00023002"/>
    </source>
</evidence>
<organism evidence="3 4">
    <name type="scientific">Trinickia violacea</name>
    <dbReference type="NCBI Taxonomy" id="2571746"/>
    <lineage>
        <taxon>Bacteria</taxon>
        <taxon>Pseudomonadati</taxon>
        <taxon>Pseudomonadota</taxon>
        <taxon>Betaproteobacteria</taxon>
        <taxon>Burkholderiales</taxon>
        <taxon>Burkholderiaceae</taxon>
        <taxon>Trinickia</taxon>
    </lineage>
</organism>
<dbReference type="KEGG" id="tvl:FAZ95_07530"/>
<dbReference type="SUPFAM" id="SSF51905">
    <property type="entry name" value="FAD/NAD(P)-binding domain"/>
    <property type="match status" value="1"/>
</dbReference>
<dbReference type="Gene3D" id="3.30.9.10">
    <property type="entry name" value="D-Amino Acid Oxidase, subunit A, domain 2"/>
    <property type="match status" value="1"/>
</dbReference>
<reference evidence="3 4" key="1">
    <citation type="submission" date="2019-05" db="EMBL/GenBank/DDBJ databases">
        <title>Burkholderia sp. DHOD12, isolated from subtropical forest soil.</title>
        <authorList>
            <person name="Gao Z.-H."/>
            <person name="Qiu L.-H."/>
        </authorList>
    </citation>
    <scope>NUCLEOTIDE SEQUENCE [LARGE SCALE GENOMIC DNA]</scope>
    <source>
        <strain evidence="3 4">DHOD12</strain>
    </source>
</reference>
<dbReference type="PANTHER" id="PTHR13847">
    <property type="entry name" value="SARCOSINE DEHYDROGENASE-RELATED"/>
    <property type="match status" value="1"/>
</dbReference>
<proteinExistence type="predicted"/>
<protein>
    <submittedName>
        <fullName evidence="3">FAD-binding oxidoreductase</fullName>
    </submittedName>
</protein>
<keyword evidence="4" id="KW-1185">Reference proteome</keyword>
<dbReference type="RefSeq" id="WP_137331879.1">
    <property type="nucleotide sequence ID" value="NZ_CP040077.1"/>
</dbReference>
<dbReference type="Pfam" id="PF01266">
    <property type="entry name" value="DAO"/>
    <property type="match status" value="1"/>
</dbReference>
<keyword evidence="1" id="KW-0560">Oxidoreductase</keyword>
<dbReference type="Proteomes" id="UP000298656">
    <property type="component" value="Chromosome 1"/>
</dbReference>
<dbReference type="AlphaFoldDB" id="A0A4P8IJS0"/>
<evidence type="ECO:0000313" key="3">
    <source>
        <dbReference type="EMBL" id="QCP49048.1"/>
    </source>
</evidence>
<feature type="domain" description="FAD dependent oxidoreductase" evidence="2">
    <location>
        <begin position="38"/>
        <end position="390"/>
    </location>
</feature>
<dbReference type="Gene3D" id="3.50.50.60">
    <property type="entry name" value="FAD/NAD(P)-binding domain"/>
    <property type="match status" value="1"/>
</dbReference>